<reference evidence="14 15" key="1">
    <citation type="submission" date="2018-11" db="EMBL/GenBank/DDBJ databases">
        <authorList>
            <consortium name="Pathogen Informatics"/>
        </authorList>
    </citation>
    <scope>NUCLEOTIDE SEQUENCE [LARGE SCALE GENOMIC DNA]</scope>
</reference>
<keyword evidence="6" id="KW-0677">Repeat</keyword>
<dbReference type="SMART" id="SM00179">
    <property type="entry name" value="EGF_CA"/>
    <property type="match status" value="3"/>
</dbReference>
<dbReference type="FunFam" id="2.10.25.10:FF:000391">
    <property type="entry name" value="Weary, isoform C"/>
    <property type="match status" value="1"/>
</dbReference>
<dbReference type="FunFam" id="2.10.25.10:FF:001117">
    <property type="entry name" value="Protein glp-1"/>
    <property type="match status" value="1"/>
</dbReference>
<sequence length="175" mass="18989">MLTSSLTMAPTKIFPNRVISEPNLTDICAIANPCQNNGTCIFVWKKNTHYCKCQPGYTGNNCTEKIDFDPCASNPCQNGATCTAKVQQGKPTYECYCAPGFGGPKCDQRPCDVNPCLHNGTCRTTAGFSSYFCDCKDGYGGKNCDIVSLCLANLSNAFSTTLPLQRLLLKHLIMA</sequence>
<dbReference type="InterPro" id="IPR001881">
    <property type="entry name" value="EGF-like_Ca-bd_dom"/>
</dbReference>
<dbReference type="Proteomes" id="UP000270094">
    <property type="component" value="Unassembled WGS sequence"/>
</dbReference>
<dbReference type="Pfam" id="PF00008">
    <property type="entry name" value="EGF"/>
    <property type="match status" value="3"/>
</dbReference>
<keyword evidence="15" id="KW-1185">Reference proteome</keyword>
<evidence type="ECO:0000256" key="8">
    <source>
        <dbReference type="ARBA" id="ARBA00022989"/>
    </source>
</evidence>
<dbReference type="PRINTS" id="PR00010">
    <property type="entry name" value="EGFBLOOD"/>
</dbReference>
<dbReference type="InterPro" id="IPR000742">
    <property type="entry name" value="EGF"/>
</dbReference>
<evidence type="ECO:0000259" key="13">
    <source>
        <dbReference type="PROSITE" id="PS50026"/>
    </source>
</evidence>
<evidence type="ECO:0000256" key="5">
    <source>
        <dbReference type="ARBA" id="ARBA00022729"/>
    </source>
</evidence>
<keyword evidence="7" id="KW-0106">Calcium</keyword>
<dbReference type="GO" id="GO:0005886">
    <property type="term" value="C:plasma membrane"/>
    <property type="evidence" value="ECO:0007669"/>
    <property type="project" value="UniProtKB-SubCell"/>
</dbReference>
<dbReference type="PROSITE" id="PS00022">
    <property type="entry name" value="EGF_1"/>
    <property type="match status" value="2"/>
</dbReference>
<keyword evidence="9" id="KW-0472">Membrane</keyword>
<gene>
    <name evidence="14" type="ORF">SVUK_LOCUS14566</name>
</gene>
<evidence type="ECO:0000256" key="7">
    <source>
        <dbReference type="ARBA" id="ARBA00022837"/>
    </source>
</evidence>
<dbReference type="OrthoDB" id="5852179at2759"/>
<name>A0A3P7LK17_STRVU</name>
<comment type="caution">
    <text evidence="12">Lacks conserved residue(s) required for the propagation of feature annotation.</text>
</comment>
<dbReference type="PANTHER" id="PTHR24049">
    <property type="entry name" value="CRUMBS FAMILY MEMBER"/>
    <property type="match status" value="1"/>
</dbReference>
<keyword evidence="4" id="KW-0812">Transmembrane</keyword>
<accession>A0A3P7LK17</accession>
<evidence type="ECO:0000256" key="9">
    <source>
        <dbReference type="ARBA" id="ARBA00023136"/>
    </source>
</evidence>
<protein>
    <recommendedName>
        <fullName evidence="13">EGF-like domain-containing protein</fullName>
    </recommendedName>
</protein>
<dbReference type="SMART" id="SM00181">
    <property type="entry name" value="EGF"/>
    <property type="match status" value="3"/>
</dbReference>
<dbReference type="GO" id="GO:0005509">
    <property type="term" value="F:calcium ion binding"/>
    <property type="evidence" value="ECO:0007669"/>
    <property type="project" value="InterPro"/>
</dbReference>
<evidence type="ECO:0000256" key="2">
    <source>
        <dbReference type="ARBA" id="ARBA00022475"/>
    </source>
</evidence>
<proteinExistence type="predicted"/>
<keyword evidence="3 12" id="KW-0245">EGF-like domain</keyword>
<dbReference type="CDD" id="cd00054">
    <property type="entry name" value="EGF_CA"/>
    <property type="match status" value="3"/>
</dbReference>
<keyword evidence="2" id="KW-1003">Cell membrane</keyword>
<evidence type="ECO:0000256" key="3">
    <source>
        <dbReference type="ARBA" id="ARBA00022536"/>
    </source>
</evidence>
<dbReference type="SUPFAM" id="SSF57196">
    <property type="entry name" value="EGF/Laminin"/>
    <property type="match status" value="3"/>
</dbReference>
<dbReference type="GO" id="GO:0007154">
    <property type="term" value="P:cell communication"/>
    <property type="evidence" value="ECO:0007669"/>
    <property type="project" value="UniProtKB-ARBA"/>
</dbReference>
<evidence type="ECO:0000313" key="14">
    <source>
        <dbReference type="EMBL" id="VDM79568.1"/>
    </source>
</evidence>
<feature type="domain" description="EGF-like" evidence="13">
    <location>
        <begin position="67"/>
        <end position="104"/>
    </location>
</feature>
<dbReference type="GO" id="GO:0023052">
    <property type="term" value="P:signaling"/>
    <property type="evidence" value="ECO:0007669"/>
    <property type="project" value="UniProtKB-ARBA"/>
</dbReference>
<evidence type="ECO:0000256" key="1">
    <source>
        <dbReference type="ARBA" id="ARBA00004251"/>
    </source>
</evidence>
<feature type="domain" description="EGF-like" evidence="13">
    <location>
        <begin position="107"/>
        <end position="145"/>
    </location>
</feature>
<feature type="disulfide bond" evidence="12">
    <location>
        <begin position="116"/>
        <end position="133"/>
    </location>
</feature>
<feature type="disulfide bond" evidence="12">
    <location>
        <begin position="34"/>
        <end position="51"/>
    </location>
</feature>
<feature type="domain" description="EGF-like" evidence="13">
    <location>
        <begin position="24"/>
        <end position="63"/>
    </location>
</feature>
<dbReference type="PROSITE" id="PS50026">
    <property type="entry name" value="EGF_3"/>
    <property type="match status" value="3"/>
</dbReference>
<keyword evidence="5" id="KW-0732">Signal</keyword>
<dbReference type="AlphaFoldDB" id="A0A3P7LK17"/>
<evidence type="ECO:0000256" key="12">
    <source>
        <dbReference type="PROSITE-ProRule" id="PRU00076"/>
    </source>
</evidence>
<evidence type="ECO:0000256" key="6">
    <source>
        <dbReference type="ARBA" id="ARBA00022737"/>
    </source>
</evidence>
<organism evidence="14 15">
    <name type="scientific">Strongylus vulgaris</name>
    <name type="common">Blood worm</name>
    <dbReference type="NCBI Taxonomy" id="40348"/>
    <lineage>
        <taxon>Eukaryota</taxon>
        <taxon>Metazoa</taxon>
        <taxon>Ecdysozoa</taxon>
        <taxon>Nematoda</taxon>
        <taxon>Chromadorea</taxon>
        <taxon>Rhabditida</taxon>
        <taxon>Rhabditina</taxon>
        <taxon>Rhabditomorpha</taxon>
        <taxon>Strongyloidea</taxon>
        <taxon>Strongylidae</taxon>
        <taxon>Strongylus</taxon>
    </lineage>
</organism>
<evidence type="ECO:0000256" key="11">
    <source>
        <dbReference type="ARBA" id="ARBA00023180"/>
    </source>
</evidence>
<evidence type="ECO:0000256" key="4">
    <source>
        <dbReference type="ARBA" id="ARBA00022692"/>
    </source>
</evidence>
<dbReference type="PROSITE" id="PS01186">
    <property type="entry name" value="EGF_2"/>
    <property type="match status" value="2"/>
</dbReference>
<evidence type="ECO:0000256" key="10">
    <source>
        <dbReference type="ARBA" id="ARBA00023157"/>
    </source>
</evidence>
<comment type="subcellular location">
    <subcellularLocation>
        <location evidence="1">Cell membrane</location>
        <topology evidence="1">Single-pass type I membrane protein</topology>
    </subcellularLocation>
</comment>
<feature type="disulfide bond" evidence="12">
    <location>
        <begin position="53"/>
        <end position="62"/>
    </location>
</feature>
<keyword evidence="11" id="KW-0325">Glycoprotein</keyword>
<dbReference type="InterPro" id="IPR051022">
    <property type="entry name" value="Notch_Cell-Fate_Det"/>
</dbReference>
<feature type="disulfide bond" evidence="12">
    <location>
        <begin position="135"/>
        <end position="144"/>
    </location>
</feature>
<dbReference type="EMBL" id="UYYB01105591">
    <property type="protein sequence ID" value="VDM79568.1"/>
    <property type="molecule type" value="Genomic_DNA"/>
</dbReference>
<keyword evidence="10 12" id="KW-1015">Disulfide bond</keyword>
<dbReference type="Gene3D" id="2.10.25.10">
    <property type="entry name" value="Laminin"/>
    <property type="match status" value="3"/>
</dbReference>
<keyword evidence="8" id="KW-1133">Transmembrane helix</keyword>
<evidence type="ECO:0000313" key="15">
    <source>
        <dbReference type="Proteomes" id="UP000270094"/>
    </source>
</evidence>